<dbReference type="Ensembl" id="ENSSFAT00005043688.1">
    <property type="protein sequence ID" value="ENSSFAP00005042157.1"/>
    <property type="gene ID" value="ENSSFAG00005020940.1"/>
</dbReference>
<accession>A0A672IM52</accession>
<protein>
    <submittedName>
        <fullName evidence="2">Uncharacterized protein</fullName>
    </submittedName>
</protein>
<evidence type="ECO:0000313" key="3">
    <source>
        <dbReference type="Proteomes" id="UP000472267"/>
    </source>
</evidence>
<keyword evidence="3" id="KW-1185">Reference proteome</keyword>
<organism evidence="2 3">
    <name type="scientific">Salarias fasciatus</name>
    <name type="common">Jewelled blenny</name>
    <name type="synonym">Blennius fasciatus</name>
    <dbReference type="NCBI Taxonomy" id="181472"/>
    <lineage>
        <taxon>Eukaryota</taxon>
        <taxon>Metazoa</taxon>
        <taxon>Chordata</taxon>
        <taxon>Craniata</taxon>
        <taxon>Vertebrata</taxon>
        <taxon>Euteleostomi</taxon>
        <taxon>Actinopterygii</taxon>
        <taxon>Neopterygii</taxon>
        <taxon>Teleostei</taxon>
        <taxon>Neoteleostei</taxon>
        <taxon>Acanthomorphata</taxon>
        <taxon>Ovalentaria</taxon>
        <taxon>Blenniimorphae</taxon>
        <taxon>Blenniiformes</taxon>
        <taxon>Blennioidei</taxon>
        <taxon>Blenniidae</taxon>
        <taxon>Salariinae</taxon>
        <taxon>Salarias</taxon>
    </lineage>
</organism>
<name>A0A672IM52_SALFA</name>
<keyword evidence="1" id="KW-0175">Coiled coil</keyword>
<reference evidence="2" key="2">
    <citation type="submission" date="2025-08" db="UniProtKB">
        <authorList>
            <consortium name="Ensembl"/>
        </authorList>
    </citation>
    <scope>IDENTIFICATION</scope>
</reference>
<evidence type="ECO:0000256" key="1">
    <source>
        <dbReference type="SAM" id="Coils"/>
    </source>
</evidence>
<proteinExistence type="predicted"/>
<evidence type="ECO:0000313" key="2">
    <source>
        <dbReference type="Ensembl" id="ENSSFAP00005042157.1"/>
    </source>
</evidence>
<dbReference type="Proteomes" id="UP000472267">
    <property type="component" value="Chromosome 17"/>
</dbReference>
<reference evidence="2" key="1">
    <citation type="submission" date="2019-06" db="EMBL/GenBank/DDBJ databases">
        <authorList>
            <consortium name="Wellcome Sanger Institute Data Sharing"/>
        </authorList>
    </citation>
    <scope>NUCLEOTIDE SEQUENCE [LARGE SCALE GENOMIC DNA]</scope>
</reference>
<dbReference type="InParanoid" id="A0A672IM52"/>
<feature type="coiled-coil region" evidence="1">
    <location>
        <begin position="50"/>
        <end position="159"/>
    </location>
</feature>
<reference evidence="2" key="3">
    <citation type="submission" date="2025-09" db="UniProtKB">
        <authorList>
            <consortium name="Ensembl"/>
        </authorList>
    </citation>
    <scope>IDENTIFICATION</scope>
</reference>
<dbReference type="AlphaFoldDB" id="A0A672IM52"/>
<sequence>MNLFGDDFFVFFTQLSSGMNGEKLPLVGRFLASLSITDLNESVQAEREMRAVAENTLKMKAEKVEKLEKELENAENALQEQRDAFEKEKSSILEKHREALSCWVTTMEKMRQELEEERSRWTQEMSTLRHTIIPMKQQLEYHVREMEETKQQLQALKKNTLWRRIVQFFKRS</sequence>